<keyword evidence="2" id="KW-0238">DNA-binding</keyword>
<name>A0AB74TNV3_9LACT</name>
<sequence>MEGIMYLIWHKLLERNFDRNPTKSESEVLDYLEDNFRQIPNYTVVKIARESFTSQATINRTCKLLGCSGFSEVKYHISADVKMMKRSSKGASIINLDIVEKIDIDSSKELVRHIKNNKRRLLLFGLGASYVSAQYLGRQLMYLGIPTVIVSERQMLSKFEGYSLLVISSSGSTQRCLQMIKDAKKSHMKILSITKKDSPVMKKSDISFYHEVSVDKQDGLSKEQQLHIILMVNQVVSTLN</sequence>
<dbReference type="GO" id="GO:0003700">
    <property type="term" value="F:DNA-binding transcription factor activity"/>
    <property type="evidence" value="ECO:0007669"/>
    <property type="project" value="InterPro"/>
</dbReference>
<evidence type="ECO:0000313" key="6">
    <source>
        <dbReference type="EMBL" id="XBC48061.1"/>
    </source>
</evidence>
<evidence type="ECO:0000259" key="4">
    <source>
        <dbReference type="PROSITE" id="PS51071"/>
    </source>
</evidence>
<dbReference type="CDD" id="cd05013">
    <property type="entry name" value="SIS_RpiR"/>
    <property type="match status" value="1"/>
</dbReference>
<keyword evidence="1" id="KW-0805">Transcription regulation</keyword>
<dbReference type="AlphaFoldDB" id="A0AB74TNV3"/>
<dbReference type="Pfam" id="PF01380">
    <property type="entry name" value="SIS"/>
    <property type="match status" value="1"/>
</dbReference>
<dbReference type="InterPro" id="IPR046348">
    <property type="entry name" value="SIS_dom_sf"/>
</dbReference>
<dbReference type="PANTHER" id="PTHR30514:SF21">
    <property type="entry name" value="RPIR-FAMILY TRANSCRIPTIONAL REGULATOR"/>
    <property type="match status" value="1"/>
</dbReference>
<dbReference type="InterPro" id="IPR009057">
    <property type="entry name" value="Homeodomain-like_sf"/>
</dbReference>
<dbReference type="EMBL" id="CP142434">
    <property type="protein sequence ID" value="XBC48061.1"/>
    <property type="molecule type" value="Genomic_DNA"/>
</dbReference>
<protein>
    <submittedName>
        <fullName evidence="6">MurR/RpiR family transcriptional regulator</fullName>
    </submittedName>
</protein>
<evidence type="ECO:0000259" key="5">
    <source>
        <dbReference type="PROSITE" id="PS51464"/>
    </source>
</evidence>
<evidence type="ECO:0000256" key="1">
    <source>
        <dbReference type="ARBA" id="ARBA00023015"/>
    </source>
</evidence>
<organism evidence="6">
    <name type="scientific">Dolosigranulum savutiense</name>
    <dbReference type="NCBI Taxonomy" id="3110288"/>
    <lineage>
        <taxon>Bacteria</taxon>
        <taxon>Bacillati</taxon>
        <taxon>Bacillota</taxon>
        <taxon>Bacilli</taxon>
        <taxon>Lactobacillales</taxon>
        <taxon>Carnobacteriaceae</taxon>
        <taxon>Dolosigranulum</taxon>
    </lineage>
</organism>
<dbReference type="Gene3D" id="3.40.50.10490">
    <property type="entry name" value="Glucose-6-phosphate isomerase like protein, domain 1"/>
    <property type="match status" value="1"/>
</dbReference>
<dbReference type="InterPro" id="IPR001347">
    <property type="entry name" value="SIS_dom"/>
</dbReference>
<dbReference type="InterPro" id="IPR035472">
    <property type="entry name" value="RpiR-like_SIS"/>
</dbReference>
<dbReference type="SUPFAM" id="SSF53697">
    <property type="entry name" value="SIS domain"/>
    <property type="match status" value="1"/>
</dbReference>
<gene>
    <name evidence="6" type="ORF">VUQ09_01315</name>
</gene>
<evidence type="ECO:0000256" key="3">
    <source>
        <dbReference type="ARBA" id="ARBA00023163"/>
    </source>
</evidence>
<feature type="domain" description="HTH rpiR-type" evidence="4">
    <location>
        <begin position="8"/>
        <end position="84"/>
    </location>
</feature>
<dbReference type="GO" id="GO:0003677">
    <property type="term" value="F:DNA binding"/>
    <property type="evidence" value="ECO:0007669"/>
    <property type="project" value="UniProtKB-KW"/>
</dbReference>
<accession>A0AB74TNV3</accession>
<dbReference type="GO" id="GO:1901135">
    <property type="term" value="P:carbohydrate derivative metabolic process"/>
    <property type="evidence" value="ECO:0007669"/>
    <property type="project" value="InterPro"/>
</dbReference>
<dbReference type="PROSITE" id="PS51464">
    <property type="entry name" value="SIS"/>
    <property type="match status" value="1"/>
</dbReference>
<dbReference type="Pfam" id="PF01418">
    <property type="entry name" value="HTH_6"/>
    <property type="match status" value="1"/>
</dbReference>
<dbReference type="InterPro" id="IPR047640">
    <property type="entry name" value="RpiR-like"/>
</dbReference>
<dbReference type="RefSeq" id="WP_347298087.1">
    <property type="nucleotide sequence ID" value="NZ_CP142434.1"/>
</dbReference>
<reference evidence="6" key="1">
    <citation type="submission" date="2023-12" db="EMBL/GenBank/DDBJ databases">
        <title>Dolosigranulum savutii sp. nov. isolated from human upper respiratory samples collected in Botswana.</title>
        <authorList>
            <person name="Kelly M.S."/>
        </authorList>
    </citation>
    <scope>NUCLEOTIDE SEQUENCE</scope>
    <source>
        <strain evidence="6">MSK312</strain>
    </source>
</reference>
<evidence type="ECO:0000256" key="2">
    <source>
        <dbReference type="ARBA" id="ARBA00023125"/>
    </source>
</evidence>
<dbReference type="Gene3D" id="1.10.10.10">
    <property type="entry name" value="Winged helix-like DNA-binding domain superfamily/Winged helix DNA-binding domain"/>
    <property type="match status" value="1"/>
</dbReference>
<dbReference type="PROSITE" id="PS51071">
    <property type="entry name" value="HTH_RPIR"/>
    <property type="match status" value="1"/>
</dbReference>
<dbReference type="SUPFAM" id="SSF46689">
    <property type="entry name" value="Homeodomain-like"/>
    <property type="match status" value="1"/>
</dbReference>
<dbReference type="InterPro" id="IPR036388">
    <property type="entry name" value="WH-like_DNA-bd_sf"/>
</dbReference>
<dbReference type="PANTHER" id="PTHR30514">
    <property type="entry name" value="GLUCOKINASE"/>
    <property type="match status" value="1"/>
</dbReference>
<dbReference type="GO" id="GO:0097367">
    <property type="term" value="F:carbohydrate derivative binding"/>
    <property type="evidence" value="ECO:0007669"/>
    <property type="project" value="InterPro"/>
</dbReference>
<proteinExistence type="predicted"/>
<keyword evidence="3" id="KW-0804">Transcription</keyword>
<dbReference type="InterPro" id="IPR000281">
    <property type="entry name" value="HTH_RpiR"/>
</dbReference>
<feature type="domain" description="SIS" evidence="5">
    <location>
        <begin position="110"/>
        <end position="240"/>
    </location>
</feature>